<dbReference type="EMBL" id="JAEHOD010000005">
    <property type="protein sequence ID" value="KAG2452532.1"/>
    <property type="molecule type" value="Genomic_DNA"/>
</dbReference>
<feature type="region of interest" description="Disordered" evidence="2">
    <location>
        <begin position="372"/>
        <end position="418"/>
    </location>
</feature>
<evidence type="ECO:0000256" key="2">
    <source>
        <dbReference type="SAM" id="MobiDB-lite"/>
    </source>
</evidence>
<feature type="region of interest" description="Disordered" evidence="2">
    <location>
        <begin position="124"/>
        <end position="151"/>
    </location>
</feature>
<feature type="coiled-coil region" evidence="1">
    <location>
        <begin position="163"/>
        <end position="194"/>
    </location>
</feature>
<keyword evidence="4" id="KW-1185">Reference proteome</keyword>
<dbReference type="AlphaFoldDB" id="A0A835WRF3"/>
<organism evidence="3 4">
    <name type="scientific">Chlamydomonas schloesseri</name>
    <dbReference type="NCBI Taxonomy" id="2026947"/>
    <lineage>
        <taxon>Eukaryota</taxon>
        <taxon>Viridiplantae</taxon>
        <taxon>Chlorophyta</taxon>
        <taxon>core chlorophytes</taxon>
        <taxon>Chlorophyceae</taxon>
        <taxon>CS clade</taxon>
        <taxon>Chlamydomonadales</taxon>
        <taxon>Chlamydomonadaceae</taxon>
        <taxon>Chlamydomonas</taxon>
    </lineage>
</organism>
<feature type="compositionally biased region" description="Polar residues" evidence="2">
    <location>
        <begin position="141"/>
        <end position="151"/>
    </location>
</feature>
<evidence type="ECO:0000313" key="3">
    <source>
        <dbReference type="EMBL" id="KAG2452532.1"/>
    </source>
</evidence>
<reference evidence="3" key="1">
    <citation type="journal article" date="2020" name="bioRxiv">
        <title>Comparative genomics of Chlamydomonas.</title>
        <authorList>
            <person name="Craig R.J."/>
            <person name="Hasan A.R."/>
            <person name="Ness R.W."/>
            <person name="Keightley P.D."/>
        </authorList>
    </citation>
    <scope>NUCLEOTIDE SEQUENCE</scope>
    <source>
        <strain evidence="3">CCAP 11/173</strain>
    </source>
</reference>
<evidence type="ECO:0000256" key="1">
    <source>
        <dbReference type="SAM" id="Coils"/>
    </source>
</evidence>
<gene>
    <name evidence="3" type="ORF">HYH02_002770</name>
</gene>
<evidence type="ECO:0000313" key="4">
    <source>
        <dbReference type="Proteomes" id="UP000613740"/>
    </source>
</evidence>
<keyword evidence="1" id="KW-0175">Coiled coil</keyword>
<name>A0A835WRF3_9CHLO</name>
<accession>A0A835WRF3</accession>
<proteinExistence type="predicted"/>
<protein>
    <submittedName>
        <fullName evidence="3">Uncharacterized protein</fullName>
    </submittedName>
</protein>
<dbReference type="OrthoDB" id="535555at2759"/>
<dbReference type="Proteomes" id="UP000613740">
    <property type="component" value="Unassembled WGS sequence"/>
</dbReference>
<feature type="compositionally biased region" description="Gly residues" evidence="2">
    <location>
        <begin position="377"/>
        <end position="403"/>
    </location>
</feature>
<sequence length="418" mass="42820">MNEDEDGALGTGPQALDILAGLASLGIAPSLREQVQQALADLTHAAGAVAADAAYPDTPGTTARAASGASASTSCSSAKDSALHRKVAELEQKMTMSRSIMKKLYHKNVELEKELAVARANQHGVDLVPPPTSGVGLGSSRPGTSIRPSTTASAYGAADASPLAQALQERDLTIRQLQQALEAARRRCSLLELQLAGGLAGGGAGGAGAGRGGAGAAGSTGVSADSLRDMLAQSALHQQKYKQIREDYNRLLNKRASTVAAGSRSSSATAVAARSLVDDLQKRLAAEVQEREAEAALYSARLYESEKALSDWYVEKRLLEEHIARLSAEVAERDKIDGEIEGCVASLLERLRAVEAVNEALRGRLAAAGLPVEEGGSEGGAGQGVGSGSRAGTPGSGVAGGGADRGKRASGVDLLVVR</sequence>
<comment type="caution">
    <text evidence="3">The sequence shown here is derived from an EMBL/GenBank/DDBJ whole genome shotgun (WGS) entry which is preliminary data.</text>
</comment>